<keyword evidence="4" id="KW-1185">Reference proteome</keyword>
<dbReference type="EMBL" id="DS235845">
    <property type="protein sequence ID" value="EEB18435.1"/>
    <property type="molecule type" value="Genomic_DNA"/>
</dbReference>
<dbReference type="EnsemblMetazoa" id="PHUM514180-RA">
    <property type="protein sequence ID" value="PHUM514180-PA"/>
    <property type="gene ID" value="PHUM514180"/>
</dbReference>
<dbReference type="Proteomes" id="UP000009046">
    <property type="component" value="Unassembled WGS sequence"/>
</dbReference>
<accession>E0VYH9</accession>
<gene>
    <name evidence="3" type="primary">8233157</name>
    <name evidence="2" type="ORF">Phum_PHUM514180</name>
</gene>
<evidence type="ECO:0000256" key="1">
    <source>
        <dbReference type="SAM" id="MobiDB-lite"/>
    </source>
</evidence>
<organism>
    <name type="scientific">Pediculus humanus subsp. corporis</name>
    <name type="common">Body louse</name>
    <dbReference type="NCBI Taxonomy" id="121224"/>
    <lineage>
        <taxon>Eukaryota</taxon>
        <taxon>Metazoa</taxon>
        <taxon>Ecdysozoa</taxon>
        <taxon>Arthropoda</taxon>
        <taxon>Hexapoda</taxon>
        <taxon>Insecta</taxon>
        <taxon>Pterygota</taxon>
        <taxon>Neoptera</taxon>
        <taxon>Paraneoptera</taxon>
        <taxon>Psocodea</taxon>
        <taxon>Troctomorpha</taxon>
        <taxon>Phthiraptera</taxon>
        <taxon>Anoplura</taxon>
        <taxon>Pediculidae</taxon>
        <taxon>Pediculus</taxon>
    </lineage>
</organism>
<feature type="compositionally biased region" description="Low complexity" evidence="1">
    <location>
        <begin position="531"/>
        <end position="540"/>
    </location>
</feature>
<reference evidence="2" key="1">
    <citation type="submission" date="2007-04" db="EMBL/GenBank/DDBJ databases">
        <title>Annotation of Pediculus humanus corporis strain USDA.</title>
        <authorList>
            <person name="Kirkness E."/>
            <person name="Hannick L."/>
            <person name="Hass B."/>
            <person name="Bruggner R."/>
            <person name="Lawson D."/>
            <person name="Bidwell S."/>
            <person name="Joardar V."/>
            <person name="Caler E."/>
            <person name="Walenz B."/>
            <person name="Inman J."/>
            <person name="Schobel S."/>
            <person name="Galinsky K."/>
            <person name="Amedeo P."/>
            <person name="Strausberg R."/>
        </authorList>
    </citation>
    <scope>NUCLEOTIDE SEQUENCE</scope>
    <source>
        <strain evidence="2">USDA</strain>
    </source>
</reference>
<dbReference type="EMBL" id="AAZO01006253">
    <property type="status" value="NOT_ANNOTATED_CDS"/>
    <property type="molecule type" value="Genomic_DNA"/>
</dbReference>
<dbReference type="KEGG" id="phu:Phum_PHUM514180"/>
<proteinExistence type="predicted"/>
<name>E0VYH9_PEDHC</name>
<dbReference type="InParanoid" id="E0VYH9"/>
<reference evidence="3" key="3">
    <citation type="submission" date="2021-02" db="UniProtKB">
        <authorList>
            <consortium name="EnsemblMetazoa"/>
        </authorList>
    </citation>
    <scope>IDENTIFICATION</scope>
    <source>
        <strain evidence="3">USDA</strain>
    </source>
</reference>
<dbReference type="HOGENOM" id="CLU_406153_0_0_1"/>
<reference evidence="2" key="2">
    <citation type="submission" date="2007-04" db="EMBL/GenBank/DDBJ databases">
        <title>The genome of the human body louse.</title>
        <authorList>
            <consortium name="The Human Body Louse Genome Consortium"/>
            <person name="Kirkness E."/>
            <person name="Walenz B."/>
            <person name="Hass B."/>
            <person name="Bruggner R."/>
            <person name="Strausberg R."/>
        </authorList>
    </citation>
    <scope>NUCLEOTIDE SEQUENCE</scope>
    <source>
        <strain evidence="2">USDA</strain>
    </source>
</reference>
<feature type="region of interest" description="Disordered" evidence="1">
    <location>
        <begin position="531"/>
        <end position="562"/>
    </location>
</feature>
<evidence type="ECO:0000313" key="4">
    <source>
        <dbReference type="Proteomes" id="UP000009046"/>
    </source>
</evidence>
<evidence type="ECO:0000313" key="2">
    <source>
        <dbReference type="EMBL" id="EEB18435.1"/>
    </source>
</evidence>
<dbReference type="CTD" id="8233157"/>
<feature type="compositionally biased region" description="Gly residues" evidence="1">
    <location>
        <begin position="549"/>
        <end position="558"/>
    </location>
</feature>
<protein>
    <submittedName>
        <fullName evidence="2 3">Uncharacterized protein</fullName>
    </submittedName>
</protein>
<dbReference type="AlphaFoldDB" id="E0VYH9"/>
<dbReference type="VEuPathDB" id="VectorBase:PHUM514180"/>
<dbReference type="RefSeq" id="XP_002431173.1">
    <property type="nucleotide sequence ID" value="XM_002431128.1"/>
</dbReference>
<sequence length="677" mass="75678">MNTLKFTDGELNVMSYRQLRKICLLLRLPANIKKKYMVSMIKAHQKGDICAKVAIANKILEERKIKKFGSKNNEEIIVSKPYVMTSSSSSTTGTTGSTQQIPTDLSLAPKHEIEARFSYMTHYSEKNNSVSRLIKDDIEASRRNSRNEFTQARKPNRKLPNMERTEIMLPRNHSLTTPVRLMPQYERSYVPSMAYETVVPGYTNSKNHFQDSGGVTTVGYNYHFHGDYSNGFVVPPPGSQPPQTSLPSSSHDIHRPETYWHPREMYNNSMMPILSTLLTPTPVTNTMPNYTHGQYTNQNVMKGSTELQSNVYEKCFKNGNSLEENHGMSTNGTIMSNGSYPDGNYGSYAEHPGVVFVKKNEINYDMGSSPVDGNYQHGCTNLDSTTNHLHHSKIQNNGHAYGQEYYVAKNDGSQLAPNGTTNGRTFYTHEGEFFSVLNEPSGDVLRKGMMPFNSANRIHDSSNVVDYPHFETYSPPSINQTHGFKRLCTEEGRETDENTSKRLDHEDLIELISEAEKEGYGEIVPYVENESSVVSDASESSNEDDDGGGKGGGGGGGGDDVDLKIPISQILGEENVGQMYPTYTRCQYVFRHDKYPEGVAKNNENVSGTLPSFLSTFCTHVDNNKNYSICKNSMTGTTEAHMNPIMTSTYTSQYATTNSQLISVRIELPGGRGFRKH</sequence>
<evidence type="ECO:0000313" key="3">
    <source>
        <dbReference type="EnsemblMetazoa" id="PHUM514180-PA"/>
    </source>
</evidence>
<dbReference type="GeneID" id="8233157"/>